<organism evidence="1">
    <name type="scientific">marine metagenome</name>
    <dbReference type="NCBI Taxonomy" id="408172"/>
    <lineage>
        <taxon>unclassified sequences</taxon>
        <taxon>metagenomes</taxon>
        <taxon>ecological metagenomes</taxon>
    </lineage>
</organism>
<accession>A0A382ASS0</accession>
<proteinExistence type="predicted"/>
<dbReference type="EMBL" id="UINC01026665">
    <property type="protein sequence ID" value="SVB04518.1"/>
    <property type="molecule type" value="Genomic_DNA"/>
</dbReference>
<gene>
    <name evidence="1" type="ORF">METZ01_LOCUS157372</name>
</gene>
<reference evidence="1" key="1">
    <citation type="submission" date="2018-05" db="EMBL/GenBank/DDBJ databases">
        <authorList>
            <person name="Lanie J.A."/>
            <person name="Ng W.-L."/>
            <person name="Kazmierczak K.M."/>
            <person name="Andrzejewski T.M."/>
            <person name="Davidsen T.M."/>
            <person name="Wayne K.J."/>
            <person name="Tettelin H."/>
            <person name="Glass J.I."/>
            <person name="Rusch D."/>
            <person name="Podicherti R."/>
            <person name="Tsui H.-C.T."/>
            <person name="Winkler M.E."/>
        </authorList>
    </citation>
    <scope>NUCLEOTIDE SEQUENCE</scope>
</reference>
<dbReference type="AlphaFoldDB" id="A0A382ASS0"/>
<feature type="non-terminal residue" evidence="1">
    <location>
        <position position="1"/>
    </location>
</feature>
<protein>
    <submittedName>
        <fullName evidence="1">Uncharacterized protein</fullName>
    </submittedName>
</protein>
<sequence>VDVLSFRLADWQVCIAAFVRRLVLEDPANCLALRQEDYRMYTVPVLTIGEDSRSFLEAGSEVNRLGSGRQQADLDHLLPPVPP</sequence>
<evidence type="ECO:0000313" key="1">
    <source>
        <dbReference type="EMBL" id="SVB04518.1"/>
    </source>
</evidence>
<name>A0A382ASS0_9ZZZZ</name>